<sequence length="193" mass="21715">MELDDFAGFGDGFAAAPRTPVCEVPGCEAAGEYRAPKDRSLGSYYTFCLEHVRAYNKAWNYYAGMNPDEIEQQVRTSTIWDRPTWPMGGRGGHGPRRFDADALHDPLGLFAHAPGGGATERETASPFPRDSREARALRELELDWPLSRDDLRARYRTLVKRFHPDANGGDKHAEERFKRVNEAYKVLLAVVDS</sequence>
<dbReference type="RefSeq" id="WP_184431043.1">
    <property type="nucleotide sequence ID" value="NZ_JACIGI010000002.1"/>
</dbReference>
<dbReference type="Gene3D" id="1.10.287.110">
    <property type="entry name" value="DnaJ domain"/>
    <property type="match status" value="1"/>
</dbReference>
<dbReference type="InterPro" id="IPR036869">
    <property type="entry name" value="J_dom_sf"/>
</dbReference>
<name>A0A7W6RWK0_9PROT</name>
<reference evidence="2 3" key="1">
    <citation type="submission" date="2020-08" db="EMBL/GenBank/DDBJ databases">
        <title>Genome sequencing of Purple Non-Sulfur Bacteria from various extreme environments.</title>
        <authorList>
            <person name="Mayer M."/>
        </authorList>
    </citation>
    <scope>NUCLEOTIDE SEQUENCE [LARGE SCALE GENOMIC DNA]</scope>
    <source>
        <strain evidence="2 3">JA135</strain>
    </source>
</reference>
<dbReference type="CDD" id="cd06257">
    <property type="entry name" value="DnaJ"/>
    <property type="match status" value="1"/>
</dbReference>
<protein>
    <recommendedName>
        <fullName evidence="1">J domain-containing protein</fullName>
    </recommendedName>
</protein>
<dbReference type="InterPro" id="IPR001623">
    <property type="entry name" value="DnaJ_domain"/>
</dbReference>
<dbReference type="SUPFAM" id="SSF46565">
    <property type="entry name" value="Chaperone J-domain"/>
    <property type="match status" value="1"/>
</dbReference>
<evidence type="ECO:0000259" key="1">
    <source>
        <dbReference type="PROSITE" id="PS50076"/>
    </source>
</evidence>
<proteinExistence type="predicted"/>
<feature type="domain" description="J" evidence="1">
    <location>
        <begin position="135"/>
        <end position="192"/>
    </location>
</feature>
<dbReference type="SMART" id="SM00271">
    <property type="entry name" value="DnaJ"/>
    <property type="match status" value="1"/>
</dbReference>
<accession>A0A7W6RWK0</accession>
<dbReference type="PRINTS" id="PR00625">
    <property type="entry name" value="JDOMAIN"/>
</dbReference>
<organism evidence="2 3">
    <name type="scientific">Roseospira goensis</name>
    <dbReference type="NCBI Taxonomy" id="391922"/>
    <lineage>
        <taxon>Bacteria</taxon>
        <taxon>Pseudomonadati</taxon>
        <taxon>Pseudomonadota</taxon>
        <taxon>Alphaproteobacteria</taxon>
        <taxon>Rhodospirillales</taxon>
        <taxon>Rhodospirillaceae</taxon>
        <taxon>Roseospira</taxon>
    </lineage>
</organism>
<comment type="caution">
    <text evidence="2">The sequence shown here is derived from an EMBL/GenBank/DDBJ whole genome shotgun (WGS) entry which is preliminary data.</text>
</comment>
<gene>
    <name evidence="2" type="ORF">GGD88_000265</name>
</gene>
<evidence type="ECO:0000313" key="3">
    <source>
        <dbReference type="Proteomes" id="UP000555728"/>
    </source>
</evidence>
<keyword evidence="3" id="KW-1185">Reference proteome</keyword>
<evidence type="ECO:0000313" key="2">
    <source>
        <dbReference type="EMBL" id="MBB4284558.1"/>
    </source>
</evidence>
<dbReference type="PROSITE" id="PS50076">
    <property type="entry name" value="DNAJ_2"/>
    <property type="match status" value="1"/>
</dbReference>
<dbReference type="EMBL" id="JACIGI010000002">
    <property type="protein sequence ID" value="MBB4284558.1"/>
    <property type="molecule type" value="Genomic_DNA"/>
</dbReference>
<dbReference type="Proteomes" id="UP000555728">
    <property type="component" value="Unassembled WGS sequence"/>
</dbReference>
<dbReference type="Pfam" id="PF00226">
    <property type="entry name" value="DnaJ"/>
    <property type="match status" value="1"/>
</dbReference>
<dbReference type="AlphaFoldDB" id="A0A7W6RWK0"/>